<dbReference type="GO" id="GO:0005886">
    <property type="term" value="C:plasma membrane"/>
    <property type="evidence" value="ECO:0007669"/>
    <property type="project" value="TreeGrafter"/>
</dbReference>
<proteinExistence type="inferred from homology"/>
<dbReference type="SUPFAM" id="SSF82866">
    <property type="entry name" value="Multidrug efflux transporter AcrB transmembrane domain"/>
    <property type="match status" value="1"/>
</dbReference>
<feature type="transmembrane region" description="Helical" evidence="8">
    <location>
        <begin position="453"/>
        <end position="478"/>
    </location>
</feature>
<dbReference type="PANTHER" id="PTHR10796:SF97">
    <property type="entry name" value="SSD DOMAIN-CONTAINING PROTEIN"/>
    <property type="match status" value="1"/>
</dbReference>
<keyword evidence="6" id="KW-0325">Glycoprotein</keyword>
<dbReference type="FunFam" id="1.20.1640.10:FF:000036">
    <property type="entry name" value="PaTched Related family"/>
    <property type="match status" value="1"/>
</dbReference>
<dbReference type="GO" id="GO:0018996">
    <property type="term" value="P:molting cycle, collagen and cuticulin-based cuticle"/>
    <property type="evidence" value="ECO:0007669"/>
    <property type="project" value="TreeGrafter"/>
</dbReference>
<feature type="region of interest" description="Disordered" evidence="7">
    <location>
        <begin position="769"/>
        <end position="798"/>
    </location>
</feature>
<feature type="transmembrane region" description="Helical" evidence="8">
    <location>
        <begin position="342"/>
        <end position="368"/>
    </location>
</feature>
<name>A0A2G9UQB1_TELCI</name>
<dbReference type="Proteomes" id="UP000230423">
    <property type="component" value="Unassembled WGS sequence"/>
</dbReference>
<organism evidence="10 11">
    <name type="scientific">Teladorsagia circumcincta</name>
    <name type="common">Brown stomach worm</name>
    <name type="synonym">Ostertagia circumcincta</name>
    <dbReference type="NCBI Taxonomy" id="45464"/>
    <lineage>
        <taxon>Eukaryota</taxon>
        <taxon>Metazoa</taxon>
        <taxon>Ecdysozoa</taxon>
        <taxon>Nematoda</taxon>
        <taxon>Chromadorea</taxon>
        <taxon>Rhabditida</taxon>
        <taxon>Rhabditina</taxon>
        <taxon>Rhabditomorpha</taxon>
        <taxon>Strongyloidea</taxon>
        <taxon>Trichostrongylidae</taxon>
        <taxon>Teladorsagia</taxon>
    </lineage>
</organism>
<evidence type="ECO:0000256" key="8">
    <source>
        <dbReference type="SAM" id="Phobius"/>
    </source>
</evidence>
<dbReference type="OrthoDB" id="6510177at2759"/>
<dbReference type="EMBL" id="KZ345677">
    <property type="protein sequence ID" value="PIO72435.1"/>
    <property type="molecule type" value="Genomic_DNA"/>
</dbReference>
<keyword evidence="4 8" id="KW-1133">Transmembrane helix</keyword>
<dbReference type="Gene3D" id="1.20.1640.10">
    <property type="entry name" value="Multidrug efflux transporter AcrB transmembrane domain"/>
    <property type="match status" value="1"/>
</dbReference>
<reference evidence="10 11" key="1">
    <citation type="submission" date="2015-09" db="EMBL/GenBank/DDBJ databases">
        <title>Draft genome of the parasitic nematode Teladorsagia circumcincta isolate WARC Sus (inbred).</title>
        <authorList>
            <person name="Mitreva M."/>
        </authorList>
    </citation>
    <scope>NUCLEOTIDE SEQUENCE [LARGE SCALE GENOMIC DNA]</scope>
    <source>
        <strain evidence="10 11">S</strain>
    </source>
</reference>
<feature type="transmembrane region" description="Helical" evidence="8">
    <location>
        <begin position="544"/>
        <end position="565"/>
    </location>
</feature>
<dbReference type="AlphaFoldDB" id="A0A2G9UQB1"/>
<evidence type="ECO:0000256" key="5">
    <source>
        <dbReference type="ARBA" id="ARBA00023136"/>
    </source>
</evidence>
<evidence type="ECO:0000313" key="10">
    <source>
        <dbReference type="EMBL" id="PIO72435.1"/>
    </source>
</evidence>
<protein>
    <submittedName>
        <fullName evidence="10">Patched family protein</fullName>
    </submittedName>
</protein>
<dbReference type="PROSITE" id="PS50156">
    <property type="entry name" value="SSD"/>
    <property type="match status" value="1"/>
</dbReference>
<evidence type="ECO:0000256" key="2">
    <source>
        <dbReference type="ARBA" id="ARBA00005585"/>
    </source>
</evidence>
<keyword evidence="5 8" id="KW-0472">Membrane</keyword>
<keyword evidence="3 8" id="KW-0812">Transmembrane</keyword>
<dbReference type="Pfam" id="PF02460">
    <property type="entry name" value="Patched"/>
    <property type="match status" value="1"/>
</dbReference>
<feature type="transmembrane region" description="Helical" evidence="8">
    <location>
        <begin position="311"/>
        <end position="330"/>
    </location>
</feature>
<feature type="transmembrane region" description="Helical" evidence="8">
    <location>
        <begin position="724"/>
        <end position="751"/>
    </location>
</feature>
<dbReference type="GO" id="GO:0006897">
    <property type="term" value="P:endocytosis"/>
    <property type="evidence" value="ECO:0007669"/>
    <property type="project" value="TreeGrafter"/>
</dbReference>
<dbReference type="InterPro" id="IPR051697">
    <property type="entry name" value="Patched_domain-protein"/>
</dbReference>
<sequence>MEGIRPKRQSILIGQRSLDVYGEQDKGPKFVIWIIDKFRKWGFFIARWPWTAIVICLIISTLAMVKILLTPQRNEITGYTPYGARAKDEFQEYQDFFSSKGLPVAPYLFVVAKDNGSMIRPDYMRETVKILNYAMNNITMLNRITGQQESFNMFCDSFCQLNEPIRQFYNGYVILSEPGAEPTSRIKLSYPISSVFGRKFSLQPNFFGVELYNDSDDDVSRLLGGPDLVESMINSSIIPEIRRVTNMKSVKMLTMQFRSEHRPGWTEADVKSWEMKMVDVFQNKWHSDLVKIYSLSQSYIEDEMVRGGTIMIPYLVVGFVIMCICSIISVMTRALYMHQENWYKIALAIMACLTPLLSCSTALAMMFICGVRFASILCVIPFLVLSIGVDSSYLMIHEWQRVTEHMRDTPRKKDSVGHRMSEVLSEVGPAILISCLTNVFADAVGSFTSSPEITLLCTGNMLSMCVAFVYQMTFYAGLMTLVGRREIGEDIEEKNRMAISIAENRVNIAKHHRTLTRKPSKFHEATKPVISKVMKDYVEIMTTPVVYVGVFLIYVAYLALSIYGITRINISLTATKLFATDSPLLELDGYRVKYQVPVYSMATVFVKNPGNLSEPERLRRINEYVKHFSEDELKYFLKWPEYDFWSGFVKLRNGSQPGEEHLDRFFFTTGFHGESLSDWNERGRMLHAWRNVVDNYSEFSPSVFHEDGVYLDLIDNMTTDTWQVFVKTMIICVVLCNLHGLVFLPAILIMLDSIRWAFRPKGAAAQAKVAQQNASRTKQKQNSRIAPEKSFVTDRPEV</sequence>
<evidence type="ECO:0000256" key="3">
    <source>
        <dbReference type="ARBA" id="ARBA00022692"/>
    </source>
</evidence>
<feature type="domain" description="SSD" evidence="9">
    <location>
        <begin position="318"/>
        <end position="481"/>
    </location>
</feature>
<evidence type="ECO:0000256" key="7">
    <source>
        <dbReference type="SAM" id="MobiDB-lite"/>
    </source>
</evidence>
<evidence type="ECO:0000256" key="4">
    <source>
        <dbReference type="ARBA" id="ARBA00022989"/>
    </source>
</evidence>
<comment type="similarity">
    <text evidence="2">Belongs to the patched family.</text>
</comment>
<evidence type="ECO:0000256" key="6">
    <source>
        <dbReference type="ARBA" id="ARBA00023180"/>
    </source>
</evidence>
<feature type="transmembrane region" description="Helical" evidence="8">
    <location>
        <begin position="374"/>
        <end position="396"/>
    </location>
</feature>
<accession>A0A2G9UQB1</accession>
<gene>
    <name evidence="10" type="ORF">TELCIR_05636</name>
</gene>
<dbReference type="PANTHER" id="PTHR10796">
    <property type="entry name" value="PATCHED-RELATED"/>
    <property type="match status" value="1"/>
</dbReference>
<evidence type="ECO:0000313" key="11">
    <source>
        <dbReference type="Proteomes" id="UP000230423"/>
    </source>
</evidence>
<dbReference type="GO" id="GO:0030659">
    <property type="term" value="C:cytoplasmic vesicle membrane"/>
    <property type="evidence" value="ECO:0007669"/>
    <property type="project" value="TreeGrafter"/>
</dbReference>
<keyword evidence="11" id="KW-1185">Reference proteome</keyword>
<dbReference type="InterPro" id="IPR003392">
    <property type="entry name" value="PTHD_SSD"/>
</dbReference>
<comment type="subcellular location">
    <subcellularLocation>
        <location evidence="1">Membrane</location>
        <topology evidence="1">Multi-pass membrane protein</topology>
    </subcellularLocation>
</comment>
<evidence type="ECO:0000259" key="9">
    <source>
        <dbReference type="PROSITE" id="PS50156"/>
    </source>
</evidence>
<feature type="transmembrane region" description="Helical" evidence="8">
    <location>
        <begin position="48"/>
        <end position="69"/>
    </location>
</feature>
<dbReference type="InterPro" id="IPR000731">
    <property type="entry name" value="SSD"/>
</dbReference>
<evidence type="ECO:0000256" key="1">
    <source>
        <dbReference type="ARBA" id="ARBA00004141"/>
    </source>
</evidence>